<dbReference type="Gene3D" id="1.10.530.10">
    <property type="match status" value="1"/>
</dbReference>
<dbReference type="PROSITE" id="PS00922">
    <property type="entry name" value="TRANSGLYCOSYLASE"/>
    <property type="match status" value="1"/>
</dbReference>
<dbReference type="SUPFAM" id="SSF53955">
    <property type="entry name" value="Lysozyme-like"/>
    <property type="match status" value="1"/>
</dbReference>
<dbReference type="CDD" id="cd00254">
    <property type="entry name" value="LT-like"/>
    <property type="match status" value="1"/>
</dbReference>
<feature type="chain" id="PRO_5047077597" evidence="2">
    <location>
        <begin position="22"/>
        <end position="336"/>
    </location>
</feature>
<dbReference type="Pfam" id="PF01464">
    <property type="entry name" value="SLT"/>
    <property type="match status" value="1"/>
</dbReference>
<comment type="similarity">
    <text evidence="1">Belongs to the transglycosylase Slt family.</text>
</comment>
<keyword evidence="5" id="KW-1185">Reference proteome</keyword>
<keyword evidence="2" id="KW-0732">Signal</keyword>
<evidence type="ECO:0000256" key="2">
    <source>
        <dbReference type="SAM" id="SignalP"/>
    </source>
</evidence>
<name>A0ABY9P2Q1_9GAMM</name>
<feature type="domain" description="Transglycosylase SLT" evidence="3">
    <location>
        <begin position="210"/>
        <end position="307"/>
    </location>
</feature>
<sequence length="336" mass="34554">MRGSSLLLGVLGLLAFAPAAAGTLWRCDSPSGERSYVSKKVKGATCTVVSQYTSKASRPRDPTPVAYAPPKPAPAMGSVGAGGDAAIPASAHSNPPATYAGAAAAMVAGGISGAAAASAPAAAVASAPAAAPVPAALGQAPTRLVQGQIYSYVQDGVRHYVSKRPKGLANATQMRTIRYSFIETCFACAARPGVNFGTLRLNTAAYSAEIAAAARQHGVEEAIVRAIIHAESAYNPNALSRAGAQGLMQLMPATARRFGVGNAFDASQNIQGGVQYLAWLLKRFNGDLTLASAGYNAGEGAVDKYKGVPPYSETQRYVQRVAVLAQRYRSAGVVQR</sequence>
<dbReference type="InterPro" id="IPR023346">
    <property type="entry name" value="Lysozyme-like_dom_sf"/>
</dbReference>
<organism evidence="4 5">
    <name type="scientific">Lysobacter yananisis</name>
    <dbReference type="NCBI Taxonomy" id="1003114"/>
    <lineage>
        <taxon>Bacteria</taxon>
        <taxon>Pseudomonadati</taxon>
        <taxon>Pseudomonadota</taxon>
        <taxon>Gammaproteobacteria</taxon>
        <taxon>Lysobacterales</taxon>
        <taxon>Lysobacteraceae</taxon>
        <taxon>Lysobacter</taxon>
    </lineage>
</organism>
<dbReference type="PANTHER" id="PTHR37423:SF2">
    <property type="entry name" value="MEMBRANE-BOUND LYTIC MUREIN TRANSGLYCOSYLASE C"/>
    <property type="match status" value="1"/>
</dbReference>
<dbReference type="InterPro" id="IPR008258">
    <property type="entry name" value="Transglycosylase_SLT_dom_1"/>
</dbReference>
<evidence type="ECO:0000313" key="5">
    <source>
        <dbReference type="Proteomes" id="UP001229313"/>
    </source>
</evidence>
<dbReference type="GO" id="GO:0016829">
    <property type="term" value="F:lyase activity"/>
    <property type="evidence" value="ECO:0007669"/>
    <property type="project" value="UniProtKB-KW"/>
</dbReference>
<gene>
    <name evidence="4" type="ORF">RDV84_14735</name>
</gene>
<dbReference type="EMBL" id="CP133568">
    <property type="protein sequence ID" value="WMT01250.1"/>
    <property type="molecule type" value="Genomic_DNA"/>
</dbReference>
<reference evidence="4 5" key="1">
    <citation type="submission" date="2023-08" db="EMBL/GenBank/DDBJ databases">
        <title>The whole genome sequence of Lysobacter yananisis.</title>
        <authorList>
            <person name="Sun H."/>
        </authorList>
    </citation>
    <scope>NUCLEOTIDE SEQUENCE [LARGE SCALE GENOMIC DNA]</scope>
    <source>
        <strain evidence="4 5">SNNU513</strain>
    </source>
</reference>
<dbReference type="RefSeq" id="WP_309150771.1">
    <property type="nucleotide sequence ID" value="NZ_CP133568.1"/>
</dbReference>
<accession>A0ABY9P2Q1</accession>
<keyword evidence="4" id="KW-0456">Lyase</keyword>
<evidence type="ECO:0000313" key="4">
    <source>
        <dbReference type="EMBL" id="WMT01250.1"/>
    </source>
</evidence>
<feature type="signal peptide" evidence="2">
    <location>
        <begin position="1"/>
        <end position="21"/>
    </location>
</feature>
<proteinExistence type="inferred from homology"/>
<dbReference type="InterPro" id="IPR000189">
    <property type="entry name" value="Transglyc_AS"/>
</dbReference>
<dbReference type="PANTHER" id="PTHR37423">
    <property type="entry name" value="SOLUBLE LYTIC MUREIN TRANSGLYCOSYLASE-RELATED"/>
    <property type="match status" value="1"/>
</dbReference>
<dbReference type="EC" id="4.2.2.n1" evidence="4"/>
<protein>
    <submittedName>
        <fullName evidence="4">Lytic transglycosylase domain-containing protein</fullName>
        <ecNumber evidence="4">4.2.2.n1</ecNumber>
    </submittedName>
</protein>
<dbReference type="Proteomes" id="UP001229313">
    <property type="component" value="Chromosome"/>
</dbReference>
<evidence type="ECO:0000256" key="1">
    <source>
        <dbReference type="ARBA" id="ARBA00007734"/>
    </source>
</evidence>
<evidence type="ECO:0000259" key="3">
    <source>
        <dbReference type="Pfam" id="PF01464"/>
    </source>
</evidence>